<reference evidence="2 3" key="1">
    <citation type="submission" date="2024-04" db="EMBL/GenBank/DDBJ databases">
        <title>Marinobacter sp. SBY-1.</title>
        <authorList>
            <person name="Pan C."/>
        </authorList>
    </citation>
    <scope>NUCLEOTIDE SEQUENCE [LARGE SCALE GENOMIC DNA]</scope>
    <source>
        <strain evidence="2 3">SBY-1</strain>
    </source>
</reference>
<dbReference type="Gene3D" id="1.10.30.50">
    <property type="match status" value="1"/>
</dbReference>
<dbReference type="Proteomes" id="UP001445268">
    <property type="component" value="Chromosome"/>
</dbReference>
<protein>
    <submittedName>
        <fullName evidence="2">HNH endonuclease domain-containing protein</fullName>
    </submittedName>
</protein>
<dbReference type="EMBL" id="CP152380">
    <property type="protein sequence ID" value="XAF55338.1"/>
    <property type="molecule type" value="Genomic_DNA"/>
</dbReference>
<organism evidence="2 3">
    <name type="scientific">Marinobacter alkaliphilus</name>
    <dbReference type="NCBI Taxonomy" id="254719"/>
    <lineage>
        <taxon>Bacteria</taxon>
        <taxon>Pseudomonadati</taxon>
        <taxon>Pseudomonadota</taxon>
        <taxon>Gammaproteobacteria</taxon>
        <taxon>Pseudomonadales</taxon>
        <taxon>Marinobacteraceae</taxon>
        <taxon>Marinobacter</taxon>
    </lineage>
</organism>
<keyword evidence="2" id="KW-0255">Endonuclease</keyword>
<gene>
    <name evidence="2" type="ORF">AAGT77_07270</name>
</gene>
<sequence>MPINQSLPDDPQLNVSALSSIFSNTTNSYKLLFFLAIMEEIKTNLSKGERNQSIKLNSLSIRMLQFAWYPHRFFNLSFGVQDKIARSLDMLNFDIQGSAITNSKSFEELRIAIEDQFNEIGGRSLERYVPYRLLSPFFNKELKGLPDAKINNKVIELTGQSFASNSPSIYRFSDDHSEIILHERWLKYLSDNWRIVQGWALFEWANYLQKKNPSTPAILNKLQPPTNRSPLKKQTDYWKLVSENVDLHCIYTNQPLTAGEFALDHFIPWSFICHDELWNLIPSDPIANIKKGRAIPSEKTLKPFIDQHLIAIDIHHSKNKKSWPRIVQPYLEGLSLSADEILNPDLVAASLEGKMKPLMSLAKNLGYQ</sequence>
<keyword evidence="2" id="KW-0378">Hydrolase</keyword>
<dbReference type="RefSeq" id="WP_342632261.1">
    <property type="nucleotide sequence ID" value="NZ_CP152380.1"/>
</dbReference>
<evidence type="ECO:0000313" key="3">
    <source>
        <dbReference type="Proteomes" id="UP001445268"/>
    </source>
</evidence>
<dbReference type="Pfam" id="PF13395">
    <property type="entry name" value="HNH_4"/>
    <property type="match status" value="1"/>
</dbReference>
<keyword evidence="3" id="KW-1185">Reference proteome</keyword>
<feature type="domain" description="HNH nuclease" evidence="1">
    <location>
        <begin position="249"/>
        <end position="296"/>
    </location>
</feature>
<accession>A0ABZ3E6S9</accession>
<dbReference type="InterPro" id="IPR003615">
    <property type="entry name" value="HNH_nuc"/>
</dbReference>
<evidence type="ECO:0000259" key="1">
    <source>
        <dbReference type="Pfam" id="PF13395"/>
    </source>
</evidence>
<dbReference type="GO" id="GO:0004519">
    <property type="term" value="F:endonuclease activity"/>
    <property type="evidence" value="ECO:0007669"/>
    <property type="project" value="UniProtKB-KW"/>
</dbReference>
<keyword evidence="2" id="KW-0540">Nuclease</keyword>
<name>A0ABZ3E6S9_9GAMM</name>
<evidence type="ECO:0000313" key="2">
    <source>
        <dbReference type="EMBL" id="XAF55338.1"/>
    </source>
</evidence>
<proteinExistence type="predicted"/>